<feature type="domain" description="CAF17 C-terminal" evidence="3">
    <location>
        <begin position="393"/>
        <end position="453"/>
    </location>
</feature>
<evidence type="ECO:0000313" key="4">
    <source>
        <dbReference type="EMBL" id="QQM67631.1"/>
    </source>
</evidence>
<evidence type="ECO:0000256" key="1">
    <source>
        <dbReference type="ARBA" id="ARBA00022946"/>
    </source>
</evidence>
<dbReference type="InterPro" id="IPR045179">
    <property type="entry name" value="YgfZ/GcvT"/>
</dbReference>
<keyword evidence="5" id="KW-1185">Reference proteome</keyword>
<feature type="compositionally biased region" description="Low complexity" evidence="2">
    <location>
        <begin position="463"/>
        <end position="474"/>
    </location>
</feature>
<dbReference type="SUPFAM" id="SSF103025">
    <property type="entry name" value="Folate-binding domain"/>
    <property type="match status" value="2"/>
</dbReference>
<dbReference type="KEGG" id="awe:JG540_01710"/>
<feature type="region of interest" description="Disordered" evidence="2">
    <location>
        <begin position="461"/>
        <end position="509"/>
    </location>
</feature>
<evidence type="ECO:0000259" key="3">
    <source>
        <dbReference type="Pfam" id="PF25455"/>
    </source>
</evidence>
<dbReference type="InterPro" id="IPR057460">
    <property type="entry name" value="CAF17_C"/>
</dbReference>
<dbReference type="GO" id="GO:0016226">
    <property type="term" value="P:iron-sulfur cluster assembly"/>
    <property type="evidence" value="ECO:0007669"/>
    <property type="project" value="TreeGrafter"/>
</dbReference>
<reference evidence="4 5" key="1">
    <citation type="submission" date="2020-12" db="EMBL/GenBank/DDBJ databases">
        <authorList>
            <person name="Zhou J."/>
        </authorList>
    </citation>
    <scope>NUCLEOTIDE SEQUENCE [LARGE SCALE GENOMIC DNA]</scope>
    <source>
        <strain evidence="4 5">CCUG 61299</strain>
    </source>
</reference>
<dbReference type="NCBIfam" id="TIGR03317">
    <property type="entry name" value="ygfZ_signature"/>
    <property type="match status" value="1"/>
</dbReference>
<name>A0A7T7M9X9_9ACTO</name>
<dbReference type="EMBL" id="CP066802">
    <property type="protein sequence ID" value="QQM67631.1"/>
    <property type="molecule type" value="Genomic_DNA"/>
</dbReference>
<gene>
    <name evidence="4" type="ORF">JG540_01710</name>
</gene>
<dbReference type="InterPro" id="IPR029043">
    <property type="entry name" value="GcvT/YgfZ_C"/>
</dbReference>
<organism evidence="4 5">
    <name type="scientific">Actinomyces weissii</name>
    <dbReference type="NCBI Taxonomy" id="675090"/>
    <lineage>
        <taxon>Bacteria</taxon>
        <taxon>Bacillati</taxon>
        <taxon>Actinomycetota</taxon>
        <taxon>Actinomycetes</taxon>
        <taxon>Actinomycetales</taxon>
        <taxon>Actinomycetaceae</taxon>
        <taxon>Actinomyces</taxon>
    </lineage>
</organism>
<dbReference type="Proteomes" id="UP000595895">
    <property type="component" value="Chromosome"/>
</dbReference>
<dbReference type="Gene3D" id="3.30.1360.120">
    <property type="entry name" value="Probable tRNA modification gtpase trme, domain 1"/>
    <property type="match status" value="2"/>
</dbReference>
<proteinExistence type="predicted"/>
<dbReference type="PANTHER" id="PTHR22602">
    <property type="entry name" value="TRANSFERASE CAF17, MITOCHONDRIAL-RELATED"/>
    <property type="match status" value="1"/>
</dbReference>
<dbReference type="SUPFAM" id="SSF101790">
    <property type="entry name" value="Aminomethyltransferase beta-barrel domain"/>
    <property type="match status" value="1"/>
</dbReference>
<evidence type="ECO:0000256" key="2">
    <source>
        <dbReference type="SAM" id="MobiDB-lite"/>
    </source>
</evidence>
<evidence type="ECO:0000313" key="5">
    <source>
        <dbReference type="Proteomes" id="UP000595895"/>
    </source>
</evidence>
<accession>A0A7T7M9X9</accession>
<protein>
    <submittedName>
        <fullName evidence="4">Folate-binding protein YgfZ</fullName>
    </submittedName>
</protein>
<feature type="compositionally biased region" description="Basic and acidic residues" evidence="2">
    <location>
        <begin position="483"/>
        <end position="495"/>
    </location>
</feature>
<dbReference type="Pfam" id="PF25455">
    <property type="entry name" value="Beta-barrel_CAF17_C"/>
    <property type="match status" value="1"/>
</dbReference>
<dbReference type="InterPro" id="IPR027266">
    <property type="entry name" value="TrmE/GcvT-like"/>
</dbReference>
<keyword evidence="1" id="KW-0809">Transit peptide</keyword>
<dbReference type="InterPro" id="IPR017703">
    <property type="entry name" value="YgfZ/GCV_T_CS"/>
</dbReference>
<sequence>MRPSALLSWPGAVAFPGDEGQTAPPGDGLEGASADGLSHPEGAAPHHGPGVTPQPFAGAAEARGLAPALQEARPGGPSAGAAAPLLVDATVPAHYGSPTREQVALLEGRAVTALASDVVEVTGPDRLSWLTTLSSQLHTGLGPQHPGVEALVLDAQGHVAHAYAAIDDGAATYLLTDAGRGPGLAQFLDSMRFMLRVQVQVREDLAVLGVMGPGRELLEAAAAGARALVGTWHDPWPGVVEGGTAYDVGLAAEGRPFRHPGAGWAAWWMLVRAESLLEVVKRFLSGAVGGALPSAAAGAVPAAGVAGSPGGLGAVGAAAGAVPGSRFGRCLAGAMAWEALRVEAGRPRLVREADERSIPNELDWLRTAVHLSKGCYPGQETVARTLNLGRPPRRLTILQLDGLSGDLPQPGAVVRLGDRPVGRVTSVAWHHELGPIALALLRRSTPLEAALLVDVEGPEPDPAAAAAGARVAAAQEPLVTPEGKARVSPERRPGEGLRPVGGQRPGLLR</sequence>
<dbReference type="RefSeq" id="WP_200276370.1">
    <property type="nucleotide sequence ID" value="NZ_CP066802.1"/>
</dbReference>
<dbReference type="PANTHER" id="PTHR22602:SF0">
    <property type="entry name" value="TRANSFERASE CAF17, MITOCHONDRIAL-RELATED"/>
    <property type="match status" value="1"/>
</dbReference>
<feature type="region of interest" description="Disordered" evidence="2">
    <location>
        <begin position="1"/>
        <end position="57"/>
    </location>
</feature>
<dbReference type="AlphaFoldDB" id="A0A7T7M9X9"/>